<dbReference type="PANTHER" id="PTHR32502">
    <property type="entry name" value="N-ACETYLGALACTOSAMINE PERMEASE II COMPONENT-RELATED"/>
    <property type="match status" value="1"/>
</dbReference>
<dbReference type="PROSITE" id="PS51106">
    <property type="entry name" value="PTS_EIIC_TYPE_4"/>
    <property type="match status" value="1"/>
</dbReference>
<accession>A0ABQ6YZW1</accession>
<keyword evidence="8 9" id="KW-0472">Membrane</keyword>
<keyword evidence="11" id="KW-1185">Reference proteome</keyword>
<evidence type="ECO:0000256" key="3">
    <source>
        <dbReference type="ARBA" id="ARBA00022475"/>
    </source>
</evidence>
<reference evidence="10 11" key="1">
    <citation type="submission" date="2016-06" db="EMBL/GenBank/DDBJ databases">
        <title>Four novel species of enterococci isolated from chicken manure.</title>
        <authorList>
            <person name="Van Tyne D."/>
        </authorList>
    </citation>
    <scope>NUCLEOTIDE SEQUENCE [LARGE SCALE GENOMIC DNA]</scope>
    <source>
        <strain evidence="10 11">CU12B</strain>
    </source>
</reference>
<evidence type="ECO:0000256" key="7">
    <source>
        <dbReference type="ARBA" id="ARBA00022989"/>
    </source>
</evidence>
<dbReference type="PANTHER" id="PTHR32502:SF8">
    <property type="entry name" value="N-ACETYLGALACTOSAMINE PERMEASE IIC COMPONENT 1"/>
    <property type="match status" value="1"/>
</dbReference>
<keyword evidence="3" id="KW-1003">Cell membrane</keyword>
<dbReference type="RefSeq" id="WP_161902025.1">
    <property type="nucleotide sequence ID" value="NZ_MAEL01000035.1"/>
</dbReference>
<comment type="subcellular location">
    <subcellularLocation>
        <location evidence="1">Cell membrane</location>
        <topology evidence="1">Multi-pass membrane protein</topology>
    </subcellularLocation>
</comment>
<evidence type="ECO:0000313" key="10">
    <source>
        <dbReference type="EMBL" id="KAF1304153.1"/>
    </source>
</evidence>
<evidence type="ECO:0000256" key="4">
    <source>
        <dbReference type="ARBA" id="ARBA00022597"/>
    </source>
</evidence>
<comment type="caution">
    <text evidence="10">The sequence shown here is derived from an EMBL/GenBank/DDBJ whole genome shotgun (WGS) entry which is preliminary data.</text>
</comment>
<keyword evidence="7 9" id="KW-1133">Transmembrane helix</keyword>
<feature type="transmembrane region" description="Helical" evidence="9">
    <location>
        <begin position="139"/>
        <end position="163"/>
    </location>
</feature>
<dbReference type="Pfam" id="PF03609">
    <property type="entry name" value="EII-Sor"/>
    <property type="match status" value="1"/>
</dbReference>
<dbReference type="InterPro" id="IPR050303">
    <property type="entry name" value="GatZ_KbaZ_carbometab"/>
</dbReference>
<feature type="transmembrane region" description="Helical" evidence="9">
    <location>
        <begin position="210"/>
        <end position="242"/>
    </location>
</feature>
<evidence type="ECO:0000256" key="8">
    <source>
        <dbReference type="ARBA" id="ARBA00023136"/>
    </source>
</evidence>
<protein>
    <recommendedName>
        <fullName evidence="12">PTS sugar transporter subunit IIC</fullName>
    </recommendedName>
</protein>
<evidence type="ECO:0000256" key="2">
    <source>
        <dbReference type="ARBA" id="ARBA00022448"/>
    </source>
</evidence>
<dbReference type="EMBL" id="MAEL01000035">
    <property type="protein sequence ID" value="KAF1304153.1"/>
    <property type="molecule type" value="Genomic_DNA"/>
</dbReference>
<keyword evidence="5" id="KW-0598">Phosphotransferase system</keyword>
<evidence type="ECO:0000256" key="5">
    <source>
        <dbReference type="ARBA" id="ARBA00022683"/>
    </source>
</evidence>
<gene>
    <name evidence="10" type="ORF">BAU17_04460</name>
</gene>
<organism evidence="10 11">
    <name type="scientific">Candidatus Enterococcus willemsii</name>
    <dbReference type="NCBI Taxonomy" id="1857215"/>
    <lineage>
        <taxon>Bacteria</taxon>
        <taxon>Bacillati</taxon>
        <taxon>Bacillota</taxon>
        <taxon>Bacilli</taxon>
        <taxon>Lactobacillales</taxon>
        <taxon>Enterococcaceae</taxon>
        <taxon>Enterococcus</taxon>
    </lineage>
</organism>
<proteinExistence type="predicted"/>
<keyword evidence="6 9" id="KW-0812">Transmembrane</keyword>
<evidence type="ECO:0000256" key="1">
    <source>
        <dbReference type="ARBA" id="ARBA00004651"/>
    </source>
</evidence>
<name>A0ABQ6YZW1_9ENTE</name>
<evidence type="ECO:0000313" key="11">
    <source>
        <dbReference type="Proteomes" id="UP000782705"/>
    </source>
</evidence>
<evidence type="ECO:0000256" key="9">
    <source>
        <dbReference type="SAM" id="Phobius"/>
    </source>
</evidence>
<dbReference type="Proteomes" id="UP000782705">
    <property type="component" value="Unassembled WGS sequence"/>
</dbReference>
<keyword evidence="4" id="KW-0762">Sugar transport</keyword>
<feature type="transmembrane region" description="Helical" evidence="9">
    <location>
        <begin position="69"/>
        <end position="88"/>
    </location>
</feature>
<keyword evidence="2" id="KW-0813">Transport</keyword>
<feature type="transmembrane region" description="Helical" evidence="9">
    <location>
        <begin position="94"/>
        <end position="118"/>
    </location>
</feature>
<evidence type="ECO:0000256" key="6">
    <source>
        <dbReference type="ARBA" id="ARBA00022692"/>
    </source>
</evidence>
<feature type="transmembrane region" description="Helical" evidence="9">
    <location>
        <begin position="183"/>
        <end position="203"/>
    </location>
</feature>
<evidence type="ECO:0008006" key="12">
    <source>
        <dbReference type="Google" id="ProtNLM"/>
    </source>
</evidence>
<sequence>MSLVQALLIAAWAGYCSYDDVAPQMLRRPLLVGPLVGLILGDMTTALIISATLELMWMGLGNMAGYQTPDMIVGTILGVTVSITSGTGASPEGIAAGVAAATTVAILVQQLLVMTRVLKQFFEPWANRLAKEGDLDGMMKINLVALVIQFLLRAVPTFIVVYFQAGVVDRILNVVPDNVLGGLGIASAILPAVGLSILMTLMMKGILWPFLLLGFVLSGYLELGILPITLISLSFAIIYSFIMEIIDRQNDMASVPTGGAVQNIDEDEGYDL</sequence>
<feature type="transmembrane region" description="Helical" evidence="9">
    <location>
        <begin position="32"/>
        <end position="57"/>
    </location>
</feature>
<dbReference type="InterPro" id="IPR004700">
    <property type="entry name" value="PTS_IIC_man"/>
</dbReference>